<dbReference type="AlphaFoldDB" id="A0A1H3Y4J4"/>
<proteinExistence type="predicted"/>
<dbReference type="STRING" id="81409.SAMN04515656_10335"/>
<accession>A0A1H3Y4J4</accession>
<dbReference type="OrthoDB" id="9929559at2"/>
<protein>
    <submittedName>
        <fullName evidence="1">Uncharacterized protein</fullName>
    </submittedName>
</protein>
<dbReference type="RefSeq" id="WP_090304670.1">
    <property type="nucleotide sequence ID" value="NZ_FNRK01000003.1"/>
</dbReference>
<reference evidence="1 2" key="1">
    <citation type="submission" date="2016-10" db="EMBL/GenBank/DDBJ databases">
        <authorList>
            <person name="de Groot N.N."/>
        </authorList>
    </citation>
    <scope>NUCLEOTIDE SEQUENCE [LARGE SCALE GENOMIC DNA]</scope>
    <source>
        <strain evidence="1 2">SR12</strain>
    </source>
</reference>
<evidence type="ECO:0000313" key="2">
    <source>
        <dbReference type="Proteomes" id="UP000199394"/>
    </source>
</evidence>
<evidence type="ECO:0000313" key="1">
    <source>
        <dbReference type="EMBL" id="SEA05772.1"/>
    </source>
</evidence>
<dbReference type="EMBL" id="FNRK01000003">
    <property type="protein sequence ID" value="SEA05772.1"/>
    <property type="molecule type" value="Genomic_DNA"/>
</dbReference>
<sequence>MAYTKEPQVFGGKHVNDNIVCIGCRYAYGEPPFEDTPQKSNCEMYPDYSGETKPNDVYFDGAPCPYRLEK</sequence>
<name>A0A1H3Y4J4_9FIRM</name>
<organism evidence="1 2">
    <name type="scientific">Eubacterium aggregans</name>
    <dbReference type="NCBI Taxonomy" id="81409"/>
    <lineage>
        <taxon>Bacteria</taxon>
        <taxon>Bacillati</taxon>
        <taxon>Bacillota</taxon>
        <taxon>Clostridia</taxon>
        <taxon>Eubacteriales</taxon>
        <taxon>Eubacteriaceae</taxon>
        <taxon>Eubacterium</taxon>
    </lineage>
</organism>
<gene>
    <name evidence="1" type="ORF">SAMN04515656_10335</name>
</gene>
<keyword evidence="2" id="KW-1185">Reference proteome</keyword>
<dbReference type="Proteomes" id="UP000199394">
    <property type="component" value="Unassembled WGS sequence"/>
</dbReference>